<feature type="compositionally biased region" description="Acidic residues" evidence="1">
    <location>
        <begin position="227"/>
        <end position="238"/>
    </location>
</feature>
<gene>
    <name evidence="3" type="ORF">AFUS01_LOCUS20838</name>
</gene>
<feature type="compositionally biased region" description="Basic and acidic residues" evidence="1">
    <location>
        <begin position="18"/>
        <end position="37"/>
    </location>
</feature>
<dbReference type="Proteomes" id="UP000708208">
    <property type="component" value="Unassembled WGS sequence"/>
</dbReference>
<accession>A0A8J2KBR9</accession>
<evidence type="ECO:0000313" key="3">
    <source>
        <dbReference type="EMBL" id="CAG7732316.1"/>
    </source>
</evidence>
<protein>
    <submittedName>
        <fullName evidence="3">Uncharacterized protein</fullName>
    </submittedName>
</protein>
<keyword evidence="2" id="KW-0812">Transmembrane</keyword>
<dbReference type="AlphaFoldDB" id="A0A8J2KBR9"/>
<evidence type="ECO:0000256" key="2">
    <source>
        <dbReference type="SAM" id="Phobius"/>
    </source>
</evidence>
<name>A0A8J2KBR9_9HEXA</name>
<feature type="compositionally biased region" description="Basic and acidic residues" evidence="1">
    <location>
        <begin position="247"/>
        <end position="260"/>
    </location>
</feature>
<dbReference type="EMBL" id="CAJVCH010228930">
    <property type="protein sequence ID" value="CAG7732316.1"/>
    <property type="molecule type" value="Genomic_DNA"/>
</dbReference>
<proteinExistence type="predicted"/>
<feature type="compositionally biased region" description="Acidic residues" evidence="1">
    <location>
        <begin position="143"/>
        <end position="180"/>
    </location>
</feature>
<organism evidence="3 4">
    <name type="scientific">Allacma fusca</name>
    <dbReference type="NCBI Taxonomy" id="39272"/>
    <lineage>
        <taxon>Eukaryota</taxon>
        <taxon>Metazoa</taxon>
        <taxon>Ecdysozoa</taxon>
        <taxon>Arthropoda</taxon>
        <taxon>Hexapoda</taxon>
        <taxon>Collembola</taxon>
        <taxon>Symphypleona</taxon>
        <taxon>Sminthuridae</taxon>
        <taxon>Allacma</taxon>
    </lineage>
</organism>
<keyword evidence="2" id="KW-1133">Transmembrane helix</keyword>
<feature type="compositionally biased region" description="Basic and acidic residues" evidence="1">
    <location>
        <begin position="181"/>
        <end position="192"/>
    </location>
</feature>
<comment type="caution">
    <text evidence="3">The sequence shown here is derived from an EMBL/GenBank/DDBJ whole genome shotgun (WGS) entry which is preliminary data.</text>
</comment>
<reference evidence="3" key="1">
    <citation type="submission" date="2021-06" db="EMBL/GenBank/DDBJ databases">
        <authorList>
            <person name="Hodson N. C."/>
            <person name="Mongue J. A."/>
            <person name="Jaron S. K."/>
        </authorList>
    </citation>
    <scope>NUCLEOTIDE SEQUENCE</scope>
</reference>
<sequence>MDAHGETRPRNRRHSNRKNKEARNVEFQEAEVPRDKIIEEDDAGDDNWNNYHVEEESGASLTYKILFFVLLLLLGGLATLVLIDNNNSSGSVTQVNPSEGHIQSEVEESYIASSWLDWLTHEDADDHGLVEEHDEEAHEFIDDHDEDHEDQEEVHEDQEEVREDQEEDHEDQDEDDEDRDQETREEVEKPELPVEETQSRSEAMPNDRSENVDTESDAFDSRRMDEDGLEGGDAEDNEQLPPFTLSERIHWKEVEEERTLFTEGVTEEEGVDETNFAQHLDEDISRNPLEESSDADESKFSDTRDELDDTMDADFNEITEDVVQPDLPNQNEDEIIDDLEKEFM</sequence>
<feature type="transmembrane region" description="Helical" evidence="2">
    <location>
        <begin position="65"/>
        <end position="83"/>
    </location>
</feature>
<feature type="region of interest" description="Disordered" evidence="1">
    <location>
        <begin position="1"/>
        <end position="38"/>
    </location>
</feature>
<keyword evidence="2" id="KW-0472">Membrane</keyword>
<keyword evidence="4" id="KW-1185">Reference proteome</keyword>
<evidence type="ECO:0000313" key="4">
    <source>
        <dbReference type="Proteomes" id="UP000708208"/>
    </source>
</evidence>
<feature type="compositionally biased region" description="Basic and acidic residues" evidence="1">
    <location>
        <begin position="279"/>
        <end position="289"/>
    </location>
</feature>
<evidence type="ECO:0000256" key="1">
    <source>
        <dbReference type="SAM" id="MobiDB-lite"/>
    </source>
</evidence>
<feature type="region of interest" description="Disordered" evidence="1">
    <location>
        <begin position="143"/>
        <end position="309"/>
    </location>
</feature>